<evidence type="ECO:0000256" key="1">
    <source>
        <dbReference type="ARBA" id="ARBA00022485"/>
    </source>
</evidence>
<feature type="domain" description="Nitrite/sulphite reductase 4Fe-4S" evidence="7">
    <location>
        <begin position="111"/>
        <end position="231"/>
    </location>
</feature>
<evidence type="ECO:0000256" key="3">
    <source>
        <dbReference type="ARBA" id="ARBA00022723"/>
    </source>
</evidence>
<dbReference type="PANTHER" id="PTHR32439">
    <property type="entry name" value="FERREDOXIN--NITRITE REDUCTASE, CHLOROPLASTIC"/>
    <property type="match status" value="1"/>
</dbReference>
<dbReference type="Proteomes" id="UP000756860">
    <property type="component" value="Unassembled WGS sequence"/>
</dbReference>
<keyword evidence="6" id="KW-0411">Iron-sulfur</keyword>
<dbReference type="RefSeq" id="WP_214176580.1">
    <property type="nucleotide sequence ID" value="NZ_JAHCVK010000012.1"/>
</dbReference>
<accession>A0ABS5SII0</accession>
<dbReference type="EMBL" id="JAHCVK010000012">
    <property type="protein sequence ID" value="MBT0654571.1"/>
    <property type="molecule type" value="Genomic_DNA"/>
</dbReference>
<dbReference type="InterPro" id="IPR045854">
    <property type="entry name" value="NO2/SO3_Rdtase_4Fe4S_sf"/>
</dbReference>
<dbReference type="InterPro" id="IPR051329">
    <property type="entry name" value="NIR_SIR_4Fe-4S"/>
</dbReference>
<dbReference type="InterPro" id="IPR005117">
    <property type="entry name" value="NiRdtase/SiRdtase_haem-b_fer"/>
</dbReference>
<keyword evidence="10" id="KW-1185">Reference proteome</keyword>
<evidence type="ECO:0000256" key="6">
    <source>
        <dbReference type="ARBA" id="ARBA00023014"/>
    </source>
</evidence>
<dbReference type="Gene3D" id="3.30.413.10">
    <property type="entry name" value="Sulfite Reductase Hemoprotein, domain 1"/>
    <property type="match status" value="2"/>
</dbReference>
<feature type="domain" description="Nitrite/Sulfite reductase ferredoxin-like" evidence="8">
    <location>
        <begin position="14"/>
        <end position="79"/>
    </location>
</feature>
<name>A0ABS5SII0_9BACT</name>
<evidence type="ECO:0000313" key="9">
    <source>
        <dbReference type="EMBL" id="MBT0654571.1"/>
    </source>
</evidence>
<keyword evidence="2" id="KW-0349">Heme</keyword>
<keyword evidence="5" id="KW-0408">Iron</keyword>
<evidence type="ECO:0000256" key="5">
    <source>
        <dbReference type="ARBA" id="ARBA00023004"/>
    </source>
</evidence>
<evidence type="ECO:0000256" key="2">
    <source>
        <dbReference type="ARBA" id="ARBA00022617"/>
    </source>
</evidence>
<organism evidence="9 10">
    <name type="scientific">Geomobilimonas luticola</name>
    <dbReference type="NCBI Taxonomy" id="1114878"/>
    <lineage>
        <taxon>Bacteria</taxon>
        <taxon>Pseudomonadati</taxon>
        <taxon>Thermodesulfobacteriota</taxon>
        <taxon>Desulfuromonadia</taxon>
        <taxon>Geobacterales</taxon>
        <taxon>Geobacteraceae</taxon>
        <taxon>Geomobilimonas</taxon>
    </lineage>
</organism>
<keyword evidence="3" id="KW-0479">Metal-binding</keyword>
<dbReference type="InterPro" id="IPR006067">
    <property type="entry name" value="NO2/SO3_Rdtase_4Fe4S_dom"/>
</dbReference>
<dbReference type="Pfam" id="PF01077">
    <property type="entry name" value="NIR_SIR"/>
    <property type="match status" value="1"/>
</dbReference>
<dbReference type="InterPro" id="IPR006066">
    <property type="entry name" value="NO2/SO3_Rdtase_FeS/sirohaem_BS"/>
</dbReference>
<sequence length="432" mass="47082">MTTHGTEYRLDGIYRQRQEGYFMQRVKLPAGAISALQARAVAEIAEQFGRGLVHLTVRGSMEIHWIGEGNLPDVKKALGRAGLTSRGACGGAVRGVTCNSQGTAGFPVLENLARRLHRHFTGNPRFERLPKKFKIGIEADRGGKRHLIQDVGLVLVRTDQGQGWYDVWIAGGLGREPREGFLLAEGVAETRLIPLIETILRVYAAHTPPGKRLKHLVREIGRDELLRRIEADPSAHEELPPVTGLPESLVPGSRDGETIEVPFFAGEIQSDDLRTLADIADTRAGGMLMVTGAQNMAVTLPAGSNPEEFRNELTRAGFTADRREEKVTFRICPGSHECIMGLTPTRDAARKVVDAMGPAAESLSWALSGCQNSCSQPQLADIGIVSSRLVAGDDGQRTPRFDIYRSRKEGLGEKTAEGLDMDALLAEVRQLG</sequence>
<reference evidence="9 10" key="1">
    <citation type="submission" date="2021-05" db="EMBL/GenBank/DDBJ databases">
        <title>The draft genome of Geobacter luticola JCM 17780.</title>
        <authorList>
            <person name="Xu Z."/>
            <person name="Masuda Y."/>
            <person name="Itoh H."/>
            <person name="Senoo K."/>
        </authorList>
    </citation>
    <scope>NUCLEOTIDE SEQUENCE [LARGE SCALE GENOMIC DNA]</scope>
    <source>
        <strain evidence="9 10">JCM 17780</strain>
    </source>
</reference>
<comment type="caution">
    <text evidence="9">The sequence shown here is derived from an EMBL/GenBank/DDBJ whole genome shotgun (WGS) entry which is preliminary data.</text>
</comment>
<dbReference type="SUPFAM" id="SSF55124">
    <property type="entry name" value="Nitrite/Sulfite reductase N-terminal domain-like"/>
    <property type="match status" value="2"/>
</dbReference>
<evidence type="ECO:0000259" key="7">
    <source>
        <dbReference type="Pfam" id="PF01077"/>
    </source>
</evidence>
<evidence type="ECO:0000256" key="4">
    <source>
        <dbReference type="ARBA" id="ARBA00023002"/>
    </source>
</evidence>
<dbReference type="PANTHER" id="PTHR32439:SF9">
    <property type="entry name" value="BLR3264 PROTEIN"/>
    <property type="match status" value="1"/>
</dbReference>
<dbReference type="Pfam" id="PF03460">
    <property type="entry name" value="NIR_SIR_ferr"/>
    <property type="match status" value="1"/>
</dbReference>
<dbReference type="PROSITE" id="PS00365">
    <property type="entry name" value="NIR_SIR"/>
    <property type="match status" value="1"/>
</dbReference>
<evidence type="ECO:0000259" key="8">
    <source>
        <dbReference type="Pfam" id="PF03460"/>
    </source>
</evidence>
<keyword evidence="1" id="KW-0004">4Fe-4S</keyword>
<dbReference type="SUPFAM" id="SSF56014">
    <property type="entry name" value="Nitrite and sulphite reductase 4Fe-4S domain-like"/>
    <property type="match status" value="2"/>
</dbReference>
<dbReference type="InterPro" id="IPR036136">
    <property type="entry name" value="Nit/Sulf_reduc_fer-like_dom_sf"/>
</dbReference>
<evidence type="ECO:0000313" key="10">
    <source>
        <dbReference type="Proteomes" id="UP000756860"/>
    </source>
</evidence>
<proteinExistence type="predicted"/>
<keyword evidence="4" id="KW-0560">Oxidoreductase</keyword>
<dbReference type="Gene3D" id="3.90.480.10">
    <property type="entry name" value="Sulfite Reductase Hemoprotein,Domain 2"/>
    <property type="match status" value="1"/>
</dbReference>
<protein>
    <submittedName>
        <fullName evidence="9">Nitrite/sulfite reductase</fullName>
    </submittedName>
</protein>
<gene>
    <name evidence="9" type="ORF">KI810_16080</name>
</gene>